<dbReference type="Pfam" id="PF07679">
    <property type="entry name" value="I-set"/>
    <property type="match status" value="1"/>
</dbReference>
<dbReference type="InterPro" id="IPR007110">
    <property type="entry name" value="Ig-like_dom"/>
</dbReference>
<protein>
    <submittedName>
        <fullName evidence="4">Mucosa-associated lymphoid tissue lymphoma translocation protein 1 homolog isoform X1</fullName>
    </submittedName>
</protein>
<dbReference type="Gene3D" id="2.60.40.10">
    <property type="entry name" value="Immunoglobulins"/>
    <property type="match status" value="2"/>
</dbReference>
<dbReference type="InterPro" id="IPR013783">
    <property type="entry name" value="Ig-like_fold"/>
</dbReference>
<dbReference type="OrthoDB" id="417046at2759"/>
<dbReference type="InterPro" id="IPR011600">
    <property type="entry name" value="Pept_C14_caspase"/>
</dbReference>
<evidence type="ECO:0000313" key="4">
    <source>
        <dbReference type="RefSeq" id="XP_026292506.2"/>
    </source>
</evidence>
<dbReference type="InterPro" id="IPR003599">
    <property type="entry name" value="Ig_sub"/>
</dbReference>
<dbReference type="GO" id="GO:0004197">
    <property type="term" value="F:cysteine-type endopeptidase activity"/>
    <property type="evidence" value="ECO:0007669"/>
    <property type="project" value="InterPro"/>
</dbReference>
<dbReference type="InterPro" id="IPR029030">
    <property type="entry name" value="Caspase-like_dom_sf"/>
</dbReference>
<keyword evidence="3" id="KW-1185">Reference proteome</keyword>
<dbReference type="Proteomes" id="UP000504606">
    <property type="component" value="Unplaced"/>
</dbReference>
<dbReference type="GeneID" id="113216857"/>
<dbReference type="PROSITE" id="PS50835">
    <property type="entry name" value="IG_LIKE"/>
    <property type="match status" value="1"/>
</dbReference>
<dbReference type="InterPro" id="IPR036179">
    <property type="entry name" value="Ig-like_dom_sf"/>
</dbReference>
<dbReference type="CDD" id="cd00096">
    <property type="entry name" value="Ig"/>
    <property type="match status" value="1"/>
</dbReference>
<name>A0A6J1TNX6_FRAOC</name>
<sequence length="521" mass="60119">MLLYNLNQMHRMLLIRALSQQNAWEDVAKRFDLDPAIHLKQPSAYSLISALENRNCTVENLKECLCELQLHEALSIISKPEYDLNTEKLRFVKQPYCVETEDVVKEDDALCIRAGGKLHLKVEAVGCPFLSYQWFRDNNNIPQEKTPELIITNFSDEMEGLYYCTVQQLKDYGWKRTVISEDVTVKINIKVLREKPRILSCFPSEKCVLECGQTLSARIEVLPGLKTQFTWVHKPKEKDTRKPTPMWKFTSNILEIPNVNEENDGIYECRVRNRYGVVTKTFEFDVKKKRSFPTAKRALIVTNSLYQTDQLRTPHNDAETLFQCLSKYNFECTMEEDLSAEDMRRVIKEFFDTVEKGAFVLFYFGGHGCMVSNSLYMMGCDSDLTNVKENQVVGAHILEYVDKRQPLLFISILDMCQTCVMLPNNNSEEKQSKNKWNCNVIQCCSTSQNRAALEESIGSAKGNSVYMKHFENIINTKPNIPFLDMVREVNISVGEETMEQRPSVTLIGRSDFQLSDPIQRV</sequence>
<dbReference type="SMART" id="SM00409">
    <property type="entry name" value="IG"/>
    <property type="match status" value="2"/>
</dbReference>
<organism evidence="3 4">
    <name type="scientific">Frankliniella occidentalis</name>
    <name type="common">Western flower thrips</name>
    <name type="synonym">Euthrips occidentalis</name>
    <dbReference type="NCBI Taxonomy" id="133901"/>
    <lineage>
        <taxon>Eukaryota</taxon>
        <taxon>Metazoa</taxon>
        <taxon>Ecdysozoa</taxon>
        <taxon>Arthropoda</taxon>
        <taxon>Hexapoda</taxon>
        <taxon>Insecta</taxon>
        <taxon>Pterygota</taxon>
        <taxon>Neoptera</taxon>
        <taxon>Paraneoptera</taxon>
        <taxon>Thysanoptera</taxon>
        <taxon>Terebrantia</taxon>
        <taxon>Thripoidea</taxon>
        <taxon>Thripidae</taxon>
        <taxon>Frankliniella</taxon>
    </lineage>
</organism>
<dbReference type="PANTHER" id="PTHR22576:SF37">
    <property type="entry name" value="MUCOSA-ASSOCIATED LYMPHOID TISSUE LYMPHOMA TRANSLOCATION PROTEIN 1"/>
    <property type="match status" value="1"/>
</dbReference>
<reference evidence="4" key="1">
    <citation type="submission" date="2025-08" db="UniProtKB">
        <authorList>
            <consortium name="RefSeq"/>
        </authorList>
    </citation>
    <scope>IDENTIFICATION</scope>
    <source>
        <tissue evidence="4">Whole organism</tissue>
    </source>
</reference>
<dbReference type="Pfam" id="PF00656">
    <property type="entry name" value="Peptidase_C14"/>
    <property type="match status" value="1"/>
</dbReference>
<dbReference type="InterPro" id="IPR052039">
    <property type="entry name" value="Caspase-related_regulators"/>
</dbReference>
<dbReference type="SUPFAM" id="SSF47986">
    <property type="entry name" value="DEATH domain"/>
    <property type="match status" value="1"/>
</dbReference>
<accession>A0A6J1TNX6</accession>
<dbReference type="InterPro" id="IPR013098">
    <property type="entry name" value="Ig_I-set"/>
</dbReference>
<dbReference type="InterPro" id="IPR011029">
    <property type="entry name" value="DEATH-like_dom_sf"/>
</dbReference>
<dbReference type="RefSeq" id="XP_026292506.2">
    <property type="nucleotide sequence ID" value="XM_026436721.2"/>
</dbReference>
<evidence type="ECO:0000259" key="1">
    <source>
        <dbReference type="PROSITE" id="PS50208"/>
    </source>
</evidence>
<dbReference type="SUPFAM" id="SSF52129">
    <property type="entry name" value="Caspase-like"/>
    <property type="match status" value="1"/>
</dbReference>
<proteinExistence type="predicted"/>
<evidence type="ECO:0000259" key="2">
    <source>
        <dbReference type="PROSITE" id="PS50835"/>
    </source>
</evidence>
<dbReference type="InterPro" id="IPR001309">
    <property type="entry name" value="Pept_C14_p20"/>
</dbReference>
<gene>
    <name evidence="4" type="primary">LOC113216857</name>
</gene>
<evidence type="ECO:0000313" key="3">
    <source>
        <dbReference type="Proteomes" id="UP000504606"/>
    </source>
</evidence>
<dbReference type="GO" id="GO:0006508">
    <property type="term" value="P:proteolysis"/>
    <property type="evidence" value="ECO:0007669"/>
    <property type="project" value="InterPro"/>
</dbReference>
<feature type="domain" description="Caspase family p20" evidence="1">
    <location>
        <begin position="298"/>
        <end position="368"/>
    </location>
</feature>
<dbReference type="PROSITE" id="PS50208">
    <property type="entry name" value="CASPASE_P20"/>
    <property type="match status" value="1"/>
</dbReference>
<dbReference type="KEGG" id="foc:113216857"/>
<dbReference type="SUPFAM" id="SSF48726">
    <property type="entry name" value="Immunoglobulin"/>
    <property type="match status" value="2"/>
</dbReference>
<dbReference type="PANTHER" id="PTHR22576">
    <property type="entry name" value="MUCOSA ASSOCIATED LYMPHOID TISSUE LYMPHOMA TRANSLOCATION PROTEIN 1/PARACASPASE"/>
    <property type="match status" value="1"/>
</dbReference>
<dbReference type="AlphaFoldDB" id="A0A6J1TNX6"/>
<dbReference type="Gene3D" id="3.40.50.1460">
    <property type="match status" value="1"/>
</dbReference>
<feature type="domain" description="Ig-like" evidence="2">
    <location>
        <begin position="147"/>
        <end position="285"/>
    </location>
</feature>